<sequence length="262" mass="28876">MDKLWSFLVRPVYRRLRSLPWSALLGASLAVASVPAAAAVLAVDFELSRTQHTRLHHGMYIDVWVEPWPSEVTATFDDMVTLDYSAGSQASYSIGSPGSVVSIDSESAWDYRFPPGDGVYETWVRATQDWSGSQVVTSFLFRMEHTRVQESTGNDFAYRTRNSLSLGIDFVSAKDGVPVLTSETLRHYFTGELGAPRSIGRFTRTYATTRLDSGPTLLGYDEISGTAVLQPVPEPGTWGLMGAGLTLLAWRVGRRKTASPRT</sequence>
<dbReference type="RefSeq" id="WP_251776304.1">
    <property type="nucleotide sequence ID" value="NZ_JAMKFE010000001.1"/>
</dbReference>
<feature type="chain" id="PRO_5047410781" evidence="1">
    <location>
        <begin position="39"/>
        <end position="262"/>
    </location>
</feature>
<evidence type="ECO:0000313" key="3">
    <source>
        <dbReference type="EMBL" id="MCM5678159.1"/>
    </source>
</evidence>
<accession>A0ABT0YHE6</accession>
<dbReference type="Proteomes" id="UP001165541">
    <property type="component" value="Unassembled WGS sequence"/>
</dbReference>
<dbReference type="NCBIfam" id="TIGR02595">
    <property type="entry name" value="PEP_CTERM"/>
    <property type="match status" value="1"/>
</dbReference>
<dbReference type="InterPro" id="IPR013424">
    <property type="entry name" value="Ice-binding_C"/>
</dbReference>
<proteinExistence type="predicted"/>
<evidence type="ECO:0000313" key="4">
    <source>
        <dbReference type="Proteomes" id="UP001165541"/>
    </source>
</evidence>
<evidence type="ECO:0000259" key="2">
    <source>
        <dbReference type="Pfam" id="PF07589"/>
    </source>
</evidence>
<dbReference type="EMBL" id="JAMKFE010000001">
    <property type="protein sequence ID" value="MCM5678159.1"/>
    <property type="molecule type" value="Genomic_DNA"/>
</dbReference>
<keyword evidence="1" id="KW-0732">Signal</keyword>
<reference evidence="3" key="1">
    <citation type="submission" date="2022-05" db="EMBL/GenBank/DDBJ databases">
        <title>Schlegelella sp. nov., isolated from mangrove soil.</title>
        <authorList>
            <person name="Liu Y."/>
            <person name="Ge X."/>
            <person name="Liu W."/>
        </authorList>
    </citation>
    <scope>NUCLEOTIDE SEQUENCE</scope>
    <source>
        <strain evidence="3">S2-27</strain>
    </source>
</reference>
<organism evidence="3 4">
    <name type="scientific">Caldimonas mangrovi</name>
    <dbReference type="NCBI Taxonomy" id="2944811"/>
    <lineage>
        <taxon>Bacteria</taxon>
        <taxon>Pseudomonadati</taxon>
        <taxon>Pseudomonadota</taxon>
        <taxon>Betaproteobacteria</taxon>
        <taxon>Burkholderiales</taxon>
        <taxon>Sphaerotilaceae</taxon>
        <taxon>Caldimonas</taxon>
    </lineage>
</organism>
<name>A0ABT0YHE6_9BURK</name>
<keyword evidence="4" id="KW-1185">Reference proteome</keyword>
<dbReference type="Pfam" id="PF07589">
    <property type="entry name" value="PEP-CTERM"/>
    <property type="match status" value="1"/>
</dbReference>
<gene>
    <name evidence="3" type="ORF">M8A51_01265</name>
</gene>
<comment type="caution">
    <text evidence="3">The sequence shown here is derived from an EMBL/GenBank/DDBJ whole genome shotgun (WGS) entry which is preliminary data.</text>
</comment>
<feature type="domain" description="Ice-binding protein C-terminal" evidence="2">
    <location>
        <begin position="231"/>
        <end position="255"/>
    </location>
</feature>
<protein>
    <submittedName>
        <fullName evidence="3">PEP-CTERM sorting domain-containing protein</fullName>
    </submittedName>
</protein>
<feature type="signal peptide" evidence="1">
    <location>
        <begin position="1"/>
        <end position="38"/>
    </location>
</feature>
<evidence type="ECO:0000256" key="1">
    <source>
        <dbReference type="SAM" id="SignalP"/>
    </source>
</evidence>